<evidence type="ECO:0000313" key="1">
    <source>
        <dbReference type="EMBL" id="NVD26592.1"/>
    </source>
</evidence>
<keyword evidence="2" id="KW-1185">Reference proteome</keyword>
<gene>
    <name evidence="1" type="ORF">HUO14_01585</name>
</gene>
<proteinExistence type="predicted"/>
<evidence type="ECO:0000313" key="2">
    <source>
        <dbReference type="Proteomes" id="UP000652427"/>
    </source>
</evidence>
<accession>A0ABX2MYS6</accession>
<protein>
    <submittedName>
        <fullName evidence="1">DUF2332 domain-containing protein</fullName>
    </submittedName>
</protein>
<comment type="caution">
    <text evidence="1">The sequence shown here is derived from an EMBL/GenBank/DDBJ whole genome shotgun (WGS) entry which is preliminary data.</text>
</comment>
<reference evidence="1 2" key="1">
    <citation type="submission" date="2020-06" db="EMBL/GenBank/DDBJ databases">
        <authorList>
            <person name="Kim S.-J."/>
            <person name="Park S.-J."/>
        </authorList>
    </citation>
    <scope>NUCLEOTIDE SEQUENCE [LARGE SCALE GENOMIC DNA]</scope>
    <source>
        <strain evidence="1 2">SW-151</strain>
    </source>
</reference>
<dbReference type="InterPro" id="IPR011200">
    <property type="entry name" value="UCP012608"/>
</dbReference>
<dbReference type="PIRSF" id="PIRSF012608">
    <property type="entry name" value="UCP012608"/>
    <property type="match status" value="1"/>
</dbReference>
<organism evidence="1 2">
    <name type="scientific">Parasphingorhabdus flavimaris</name>
    <dbReference type="NCBI Taxonomy" id="266812"/>
    <lineage>
        <taxon>Bacteria</taxon>
        <taxon>Pseudomonadati</taxon>
        <taxon>Pseudomonadota</taxon>
        <taxon>Alphaproteobacteria</taxon>
        <taxon>Sphingomonadales</taxon>
        <taxon>Sphingomonadaceae</taxon>
        <taxon>Parasphingorhabdus</taxon>
    </lineage>
</organism>
<dbReference type="EMBL" id="JABWMH010000001">
    <property type="protein sequence ID" value="NVD26592.1"/>
    <property type="molecule type" value="Genomic_DNA"/>
</dbReference>
<dbReference type="Proteomes" id="UP000652427">
    <property type="component" value="Unassembled WGS sequence"/>
</dbReference>
<dbReference type="Pfam" id="PF10094">
    <property type="entry name" value="DUF2332"/>
    <property type="match status" value="1"/>
</dbReference>
<name>A0ABX2MYS6_9SPHN</name>
<sequence length="357" mass="39439">MKGQRVMDILDVEDIAEGMRGQAEHCRRNDAPVTASIIIAQLALIHGPTACGQKIAHWPGKPLEDAMPLRLTGGLHHLYLSGKEPRLADIYEGRVTDQDAIDRLVGDVVADHDAQLLPWFDSPPQTNESGRSASFMAGLLWLSERVGPRFELLELGASAGVNTMMGRYHYDLNGAQAGPEDSPMRIKPDWRGPPPPQAPVEIVSARGCDQNPIDLTDDNTAARLKGYIWPEMPARFERMEASIALAKQDPPDVAKADGADWVEEQLVLPQQDGVTRVLMHSIVWQYLPQATRDRITTAMETAGKAATADKPLAWMSLETNRKTFSHELVIRYWPGGEEPALLGRAHAHGAWVEWFEG</sequence>